<dbReference type="InterPro" id="IPR001452">
    <property type="entry name" value="SH3_domain"/>
</dbReference>
<accession>A0ABR3KB15</accession>
<dbReference type="InterPro" id="IPR050384">
    <property type="entry name" value="Endophilin_SH3RF"/>
</dbReference>
<comment type="similarity">
    <text evidence="2">Belongs to the endophilin family.</text>
</comment>
<organism evidence="11 12">
    <name type="scientific">Trichinella spiralis</name>
    <name type="common">Trichina worm</name>
    <dbReference type="NCBI Taxonomy" id="6334"/>
    <lineage>
        <taxon>Eukaryota</taxon>
        <taxon>Metazoa</taxon>
        <taxon>Ecdysozoa</taxon>
        <taxon>Nematoda</taxon>
        <taxon>Enoplea</taxon>
        <taxon>Dorylaimia</taxon>
        <taxon>Trichinellida</taxon>
        <taxon>Trichinellidae</taxon>
        <taxon>Trichinella</taxon>
    </lineage>
</organism>
<keyword evidence="6 8" id="KW-0472">Membrane</keyword>
<feature type="transmembrane region" description="Helical" evidence="8">
    <location>
        <begin position="95"/>
        <end position="116"/>
    </location>
</feature>
<dbReference type="Gene3D" id="1.20.1270.60">
    <property type="entry name" value="Arfaptin homology (AH) domain/BAR domain"/>
    <property type="match status" value="1"/>
</dbReference>
<dbReference type="Pfam" id="PF03114">
    <property type="entry name" value="BAR"/>
    <property type="match status" value="1"/>
</dbReference>
<feature type="domain" description="BAR" evidence="10">
    <location>
        <begin position="128"/>
        <end position="357"/>
    </location>
</feature>
<evidence type="ECO:0000256" key="8">
    <source>
        <dbReference type="SAM" id="Phobius"/>
    </source>
</evidence>
<dbReference type="Proteomes" id="UP001558632">
    <property type="component" value="Unassembled WGS sequence"/>
</dbReference>
<proteinExistence type="inferred from homology"/>
<dbReference type="InterPro" id="IPR035824">
    <property type="entry name" value="Endophilin_A_SH3"/>
</dbReference>
<dbReference type="PANTHER" id="PTHR14167">
    <property type="entry name" value="SH3 DOMAIN-CONTAINING"/>
    <property type="match status" value="1"/>
</dbReference>
<evidence type="ECO:0000256" key="4">
    <source>
        <dbReference type="ARBA" id="ARBA00022583"/>
    </source>
</evidence>
<evidence type="ECO:0000256" key="5">
    <source>
        <dbReference type="ARBA" id="ARBA00023054"/>
    </source>
</evidence>
<evidence type="ECO:0000256" key="7">
    <source>
        <dbReference type="PROSITE-ProRule" id="PRU00192"/>
    </source>
</evidence>
<evidence type="ECO:0000256" key="3">
    <source>
        <dbReference type="ARBA" id="ARBA00022443"/>
    </source>
</evidence>
<evidence type="ECO:0000259" key="9">
    <source>
        <dbReference type="PROSITE" id="PS50002"/>
    </source>
</evidence>
<evidence type="ECO:0000259" key="10">
    <source>
        <dbReference type="PROSITE" id="PS51021"/>
    </source>
</evidence>
<dbReference type="Gene3D" id="2.30.30.40">
    <property type="entry name" value="SH3 Domains"/>
    <property type="match status" value="1"/>
</dbReference>
<dbReference type="EMBL" id="JBEUSY010000415">
    <property type="protein sequence ID" value="KAL1234072.1"/>
    <property type="molecule type" value="Genomic_DNA"/>
</dbReference>
<keyword evidence="3 7" id="KW-0728">SH3 domain</keyword>
<dbReference type="SMART" id="SM00326">
    <property type="entry name" value="SH3"/>
    <property type="match status" value="1"/>
</dbReference>
<dbReference type="SMART" id="SM00721">
    <property type="entry name" value="BAR"/>
    <property type="match status" value="1"/>
</dbReference>
<dbReference type="CDD" id="cd07592">
    <property type="entry name" value="BAR_Endophilin_A"/>
    <property type="match status" value="1"/>
</dbReference>
<keyword evidence="4" id="KW-0254">Endocytosis</keyword>
<gene>
    <name evidence="11" type="ORF">TSPI_01146</name>
</gene>
<protein>
    <submittedName>
        <fullName evidence="11">Endophilin-A</fullName>
    </submittedName>
</protein>
<evidence type="ECO:0000256" key="1">
    <source>
        <dbReference type="ARBA" id="ARBA00004170"/>
    </source>
</evidence>
<comment type="caution">
    <text evidence="11">The sequence shown here is derived from an EMBL/GenBank/DDBJ whole genome shotgun (WGS) entry which is preliminary data.</text>
</comment>
<dbReference type="PANTHER" id="PTHR14167:SF81">
    <property type="entry name" value="ENDOPHILIN-A"/>
    <property type="match status" value="1"/>
</dbReference>
<name>A0ABR3KB15_TRISP</name>
<dbReference type="PROSITE" id="PS51021">
    <property type="entry name" value="BAR"/>
    <property type="match status" value="1"/>
</dbReference>
<dbReference type="SUPFAM" id="SSF50044">
    <property type="entry name" value="SH3-domain"/>
    <property type="match status" value="1"/>
</dbReference>
<evidence type="ECO:0000256" key="6">
    <source>
        <dbReference type="ARBA" id="ARBA00023136"/>
    </source>
</evidence>
<evidence type="ECO:0000256" key="2">
    <source>
        <dbReference type="ARBA" id="ARBA00006697"/>
    </source>
</evidence>
<reference evidence="11 12" key="1">
    <citation type="submission" date="2024-07" db="EMBL/GenBank/DDBJ databases">
        <title>Enhanced genomic and transcriptomic resources for Trichinella pseudospiralis and T. spiralis underpin the discovery of pronounced molecular differences between stages and species.</title>
        <authorList>
            <person name="Pasi K.K."/>
            <person name="La Rosa G."/>
            <person name="Gomez-Morales M.A."/>
            <person name="Tosini F."/>
            <person name="Sumanam S."/>
            <person name="Young N.D."/>
            <person name="Chang B.C."/>
            <person name="Robin G.B."/>
        </authorList>
    </citation>
    <scope>NUCLEOTIDE SEQUENCE [LARGE SCALE GENOMIC DNA]</scope>
    <source>
        <strain evidence="11">ISS534</strain>
    </source>
</reference>
<keyword evidence="8" id="KW-0812">Transmembrane</keyword>
<dbReference type="Pfam" id="PF00018">
    <property type="entry name" value="SH3_1"/>
    <property type="match status" value="1"/>
</dbReference>
<keyword evidence="5" id="KW-0175">Coiled coil</keyword>
<evidence type="ECO:0000313" key="12">
    <source>
        <dbReference type="Proteomes" id="UP001558632"/>
    </source>
</evidence>
<dbReference type="CDD" id="cd11803">
    <property type="entry name" value="SH3_Endophilin_A"/>
    <property type="match status" value="1"/>
</dbReference>
<dbReference type="SUPFAM" id="SSF103657">
    <property type="entry name" value="BAR/IMD domain-like"/>
    <property type="match status" value="1"/>
</dbReference>
<dbReference type="InterPro" id="IPR027267">
    <property type="entry name" value="AH/BAR_dom_sf"/>
</dbReference>
<evidence type="ECO:0000313" key="11">
    <source>
        <dbReference type="EMBL" id="KAL1234072.1"/>
    </source>
</evidence>
<dbReference type="InterPro" id="IPR004148">
    <property type="entry name" value="BAR_dom"/>
</dbReference>
<keyword evidence="12" id="KW-1185">Reference proteome</keyword>
<keyword evidence="8" id="KW-1133">Transmembrane helix</keyword>
<comment type="subcellular location">
    <subcellularLocation>
        <location evidence="1">Membrane</location>
        <topology evidence="1">Peripheral membrane protein</topology>
    </subcellularLocation>
</comment>
<sequence>MHVQETDDYDDLKSALFEAFGVRSGPERFYAEFFRRKQQRGESVRVGDAGRRRKEAYVAGRAVDWATSAGSAKLPPATNARAKETYSWGREEKVVFSYVLCSAFIIICFTMSLAGLRKQINKANQYVSERVGAAEATKLDETYLDMEKKIEITSELIDDLTAKTREFLQPNPATRAKMATVSTISKLRGTSKAMPYPQPEGVLGDSMLRYGRLLGERSYFGRALIDAGESFKMMADVKYALEDNVRQNFLDPLSHLQATDLKEVNHHRKKLHGRRLDYDCKKRKQIKDEELKLAEEKLEESKRLAEIAMFNVLDNDVEQVSQLFAFVEAQLDFHRQTTQILENLSYKLKEEVQEASSRPRQNHNPQRIFFGHSTEAASSKPIVELDNWNKSSSSSSAGAGASGAGVDIGSGNLLANTQWSVSNQQQDPWNTPLSAENTLLTNTQPALVSQKPCCKALYDFEPENPGELGFHEGQIITLTSQIDENWFQGTLPDGTCGFFPISYVEVLIPLPR</sequence>
<dbReference type="InterPro" id="IPR036028">
    <property type="entry name" value="SH3-like_dom_sf"/>
</dbReference>
<dbReference type="PROSITE" id="PS50002">
    <property type="entry name" value="SH3"/>
    <property type="match status" value="1"/>
</dbReference>
<feature type="domain" description="SH3" evidence="9">
    <location>
        <begin position="449"/>
        <end position="509"/>
    </location>
</feature>